<evidence type="ECO:0000313" key="2">
    <source>
        <dbReference type="Proteomes" id="UP000482800"/>
    </source>
</evidence>
<organism evidence="1 2">
    <name type="scientific">Phytohabitans houttuyneae</name>
    <dbReference type="NCBI Taxonomy" id="1076126"/>
    <lineage>
        <taxon>Bacteria</taxon>
        <taxon>Bacillati</taxon>
        <taxon>Actinomycetota</taxon>
        <taxon>Actinomycetes</taxon>
        <taxon>Micromonosporales</taxon>
        <taxon>Micromonosporaceae</taxon>
    </lineage>
</organism>
<name>A0A6V8KJZ9_9ACTN</name>
<keyword evidence="2" id="KW-1185">Reference proteome</keyword>
<dbReference type="Proteomes" id="UP000482800">
    <property type="component" value="Unassembled WGS sequence"/>
</dbReference>
<accession>A0A6V8KJZ9</accession>
<reference evidence="1 2" key="2">
    <citation type="submission" date="2020-03" db="EMBL/GenBank/DDBJ databases">
        <authorList>
            <person name="Ichikawa N."/>
            <person name="Kimura A."/>
            <person name="Kitahashi Y."/>
            <person name="Uohara A."/>
        </authorList>
    </citation>
    <scope>NUCLEOTIDE SEQUENCE [LARGE SCALE GENOMIC DNA]</scope>
    <source>
        <strain evidence="1 2">NBRC 108639</strain>
    </source>
</reference>
<gene>
    <name evidence="1" type="ORF">Phou_097020</name>
</gene>
<protein>
    <submittedName>
        <fullName evidence="1">Uncharacterized protein</fullName>
    </submittedName>
</protein>
<dbReference type="EMBL" id="BLPF01000004">
    <property type="protein sequence ID" value="GFJ85522.1"/>
    <property type="molecule type" value="Genomic_DNA"/>
</dbReference>
<comment type="caution">
    <text evidence="1">The sequence shown here is derived from an EMBL/GenBank/DDBJ whole genome shotgun (WGS) entry which is preliminary data.</text>
</comment>
<sequence>MVGGAEVGGTDVGGADVGGAEVGGADVGGAEVGGAEVGGVVGAAPLHGSPLSVKPVGAALLAAYVPCTPNSVDPPAGSDPFHAALRAVTAAPDWVTVAFQPFVTRWSPPYVQVTVHPLTAASPAVTRIAAVKPPVHALTR</sequence>
<reference evidence="1 2" key="1">
    <citation type="submission" date="2020-03" db="EMBL/GenBank/DDBJ databases">
        <title>Whole genome shotgun sequence of Phytohabitans houttuyneae NBRC 108639.</title>
        <authorList>
            <person name="Komaki H."/>
            <person name="Tamura T."/>
        </authorList>
    </citation>
    <scope>NUCLEOTIDE SEQUENCE [LARGE SCALE GENOMIC DNA]</scope>
    <source>
        <strain evidence="1 2">NBRC 108639</strain>
    </source>
</reference>
<evidence type="ECO:0000313" key="1">
    <source>
        <dbReference type="EMBL" id="GFJ85522.1"/>
    </source>
</evidence>
<dbReference type="AlphaFoldDB" id="A0A6V8KJZ9"/>
<proteinExistence type="predicted"/>